<dbReference type="AlphaFoldDB" id="A0A0A9ALT4"/>
<name>A0A0A9ALT4_ARUDO</name>
<evidence type="ECO:0000256" key="1">
    <source>
        <dbReference type="SAM" id="MobiDB-lite"/>
    </source>
</evidence>
<reference evidence="2" key="1">
    <citation type="submission" date="2014-09" db="EMBL/GenBank/DDBJ databases">
        <authorList>
            <person name="Magalhaes I.L.F."/>
            <person name="Oliveira U."/>
            <person name="Santos F.R."/>
            <person name="Vidigal T.H.D.A."/>
            <person name="Brescovit A.D."/>
            <person name="Santos A.J."/>
        </authorList>
    </citation>
    <scope>NUCLEOTIDE SEQUENCE</scope>
    <source>
        <tissue evidence="2">Shoot tissue taken approximately 20 cm above the soil surface</tissue>
    </source>
</reference>
<evidence type="ECO:0000313" key="2">
    <source>
        <dbReference type="EMBL" id="JAD49915.1"/>
    </source>
</evidence>
<accession>A0A0A9ALT4</accession>
<organism evidence="2">
    <name type="scientific">Arundo donax</name>
    <name type="common">Giant reed</name>
    <name type="synonym">Donax arundinaceus</name>
    <dbReference type="NCBI Taxonomy" id="35708"/>
    <lineage>
        <taxon>Eukaryota</taxon>
        <taxon>Viridiplantae</taxon>
        <taxon>Streptophyta</taxon>
        <taxon>Embryophyta</taxon>
        <taxon>Tracheophyta</taxon>
        <taxon>Spermatophyta</taxon>
        <taxon>Magnoliopsida</taxon>
        <taxon>Liliopsida</taxon>
        <taxon>Poales</taxon>
        <taxon>Poaceae</taxon>
        <taxon>PACMAD clade</taxon>
        <taxon>Arundinoideae</taxon>
        <taxon>Arundineae</taxon>
        <taxon>Arundo</taxon>
    </lineage>
</organism>
<proteinExistence type="predicted"/>
<dbReference type="EMBL" id="GBRH01247980">
    <property type="protein sequence ID" value="JAD49915.1"/>
    <property type="molecule type" value="Transcribed_RNA"/>
</dbReference>
<reference evidence="2" key="2">
    <citation type="journal article" date="2015" name="Data Brief">
        <title>Shoot transcriptome of the giant reed, Arundo donax.</title>
        <authorList>
            <person name="Barrero R.A."/>
            <person name="Guerrero F.D."/>
            <person name="Moolhuijzen P."/>
            <person name="Goolsby J.A."/>
            <person name="Tidwell J."/>
            <person name="Bellgard S.E."/>
            <person name="Bellgard M.I."/>
        </authorList>
    </citation>
    <scope>NUCLEOTIDE SEQUENCE</scope>
    <source>
        <tissue evidence="2">Shoot tissue taken approximately 20 cm above the soil surface</tissue>
    </source>
</reference>
<feature type="region of interest" description="Disordered" evidence="1">
    <location>
        <begin position="1"/>
        <end position="24"/>
    </location>
</feature>
<sequence length="49" mass="5788">MTLVGSAERGLKKAPKLRMPPGKTKLLPRRRRLSRRRSYRAHILWGMIF</sequence>
<protein>
    <submittedName>
        <fullName evidence="2">Uncharacterized protein</fullName>
    </submittedName>
</protein>